<accession>X1H3V1</accession>
<gene>
    <name evidence="1" type="ORF">S03H2_42628</name>
</gene>
<dbReference type="AlphaFoldDB" id="X1H3V1"/>
<name>X1H3V1_9ZZZZ</name>
<protein>
    <submittedName>
        <fullName evidence="1">Uncharacterized protein</fullName>
    </submittedName>
</protein>
<organism evidence="1">
    <name type="scientific">marine sediment metagenome</name>
    <dbReference type="NCBI Taxonomy" id="412755"/>
    <lineage>
        <taxon>unclassified sequences</taxon>
        <taxon>metagenomes</taxon>
        <taxon>ecological metagenomes</taxon>
    </lineage>
</organism>
<evidence type="ECO:0000313" key="1">
    <source>
        <dbReference type="EMBL" id="GAH64082.1"/>
    </source>
</evidence>
<dbReference type="EMBL" id="BARU01026549">
    <property type="protein sequence ID" value="GAH64082.1"/>
    <property type="molecule type" value="Genomic_DNA"/>
</dbReference>
<feature type="non-terminal residue" evidence="1">
    <location>
        <position position="35"/>
    </location>
</feature>
<comment type="caution">
    <text evidence="1">The sequence shown here is derived from an EMBL/GenBank/DDBJ whole genome shotgun (WGS) entry which is preliminary data.</text>
</comment>
<proteinExistence type="predicted"/>
<sequence>MAKNMIGIIITPINRITPISRVPFGGSGKTDLENP</sequence>
<reference evidence="1" key="1">
    <citation type="journal article" date="2014" name="Front. Microbiol.">
        <title>High frequency of phylogenetically diverse reductive dehalogenase-homologous genes in deep subseafloor sedimentary metagenomes.</title>
        <authorList>
            <person name="Kawai M."/>
            <person name="Futagami T."/>
            <person name="Toyoda A."/>
            <person name="Takaki Y."/>
            <person name="Nishi S."/>
            <person name="Hori S."/>
            <person name="Arai W."/>
            <person name="Tsubouchi T."/>
            <person name="Morono Y."/>
            <person name="Uchiyama I."/>
            <person name="Ito T."/>
            <person name="Fujiyama A."/>
            <person name="Inagaki F."/>
            <person name="Takami H."/>
        </authorList>
    </citation>
    <scope>NUCLEOTIDE SEQUENCE</scope>
    <source>
        <strain evidence="1">Expedition CK06-06</strain>
    </source>
</reference>